<reference evidence="3" key="1">
    <citation type="journal article" date="2023" name="Mol. Phylogenet. Evol.">
        <title>Genome-scale phylogeny and comparative genomics of the fungal order Sordariales.</title>
        <authorList>
            <person name="Hensen N."/>
            <person name="Bonometti L."/>
            <person name="Westerberg I."/>
            <person name="Brannstrom I.O."/>
            <person name="Guillou S."/>
            <person name="Cros-Aarteil S."/>
            <person name="Calhoun S."/>
            <person name="Haridas S."/>
            <person name="Kuo A."/>
            <person name="Mondo S."/>
            <person name="Pangilinan J."/>
            <person name="Riley R."/>
            <person name="LaButti K."/>
            <person name="Andreopoulos B."/>
            <person name="Lipzen A."/>
            <person name="Chen C."/>
            <person name="Yan M."/>
            <person name="Daum C."/>
            <person name="Ng V."/>
            <person name="Clum A."/>
            <person name="Steindorff A."/>
            <person name="Ohm R.A."/>
            <person name="Martin F."/>
            <person name="Silar P."/>
            <person name="Natvig D.O."/>
            <person name="Lalanne C."/>
            <person name="Gautier V."/>
            <person name="Ament-Velasquez S.L."/>
            <person name="Kruys A."/>
            <person name="Hutchinson M.I."/>
            <person name="Powell A.J."/>
            <person name="Barry K."/>
            <person name="Miller A.N."/>
            <person name="Grigoriev I.V."/>
            <person name="Debuchy R."/>
            <person name="Gladieux P."/>
            <person name="Hiltunen Thoren M."/>
            <person name="Johannesson H."/>
        </authorList>
    </citation>
    <scope>NUCLEOTIDE SEQUENCE</scope>
    <source>
        <strain evidence="3">CBS 892.96</strain>
    </source>
</reference>
<proteinExistence type="predicted"/>
<reference evidence="3" key="2">
    <citation type="submission" date="2023-05" db="EMBL/GenBank/DDBJ databases">
        <authorList>
            <consortium name="Lawrence Berkeley National Laboratory"/>
            <person name="Steindorff A."/>
            <person name="Hensen N."/>
            <person name="Bonometti L."/>
            <person name="Westerberg I."/>
            <person name="Brannstrom I.O."/>
            <person name="Guillou S."/>
            <person name="Cros-Aarteil S."/>
            <person name="Calhoun S."/>
            <person name="Haridas S."/>
            <person name="Kuo A."/>
            <person name="Mondo S."/>
            <person name="Pangilinan J."/>
            <person name="Riley R."/>
            <person name="Labutti K."/>
            <person name="Andreopoulos B."/>
            <person name="Lipzen A."/>
            <person name="Chen C."/>
            <person name="Yanf M."/>
            <person name="Daum C."/>
            <person name="Ng V."/>
            <person name="Clum A."/>
            <person name="Ohm R."/>
            <person name="Martin F."/>
            <person name="Silar P."/>
            <person name="Natvig D."/>
            <person name="Lalanne C."/>
            <person name="Gautier V."/>
            <person name="Ament-Velasquez S.L."/>
            <person name="Kruys A."/>
            <person name="Hutchinson M.I."/>
            <person name="Powell A.J."/>
            <person name="Barry K."/>
            <person name="Miller A.N."/>
            <person name="Grigoriev I.V."/>
            <person name="Debuchy R."/>
            <person name="Gladieux P."/>
            <person name="Thoren M.H."/>
            <person name="Johannesson H."/>
        </authorList>
    </citation>
    <scope>NUCLEOTIDE SEQUENCE</scope>
    <source>
        <strain evidence="3">CBS 892.96</strain>
    </source>
</reference>
<dbReference type="EMBL" id="MU866183">
    <property type="protein sequence ID" value="KAK4176842.1"/>
    <property type="molecule type" value="Genomic_DNA"/>
</dbReference>
<name>A0AAN7A8Z2_9PEZI</name>
<evidence type="ECO:0000313" key="4">
    <source>
        <dbReference type="Proteomes" id="UP001302321"/>
    </source>
</evidence>
<feature type="domain" description="DUF7689" evidence="2">
    <location>
        <begin position="25"/>
        <end position="96"/>
    </location>
</feature>
<dbReference type="Proteomes" id="UP001302321">
    <property type="component" value="Unassembled WGS sequence"/>
</dbReference>
<dbReference type="InterPro" id="IPR056106">
    <property type="entry name" value="DUF7689"/>
</dbReference>
<organism evidence="3 4">
    <name type="scientific">Triangularia setosa</name>
    <dbReference type="NCBI Taxonomy" id="2587417"/>
    <lineage>
        <taxon>Eukaryota</taxon>
        <taxon>Fungi</taxon>
        <taxon>Dikarya</taxon>
        <taxon>Ascomycota</taxon>
        <taxon>Pezizomycotina</taxon>
        <taxon>Sordariomycetes</taxon>
        <taxon>Sordariomycetidae</taxon>
        <taxon>Sordariales</taxon>
        <taxon>Podosporaceae</taxon>
        <taxon>Triangularia</taxon>
    </lineage>
</organism>
<evidence type="ECO:0000259" key="2">
    <source>
        <dbReference type="Pfam" id="PF24738"/>
    </source>
</evidence>
<gene>
    <name evidence="3" type="ORF">QBC36DRAFT_300763</name>
</gene>
<accession>A0AAN7A8Z2</accession>
<dbReference type="Pfam" id="PF24738">
    <property type="entry name" value="DUF7689"/>
    <property type="match status" value="1"/>
</dbReference>
<comment type="caution">
    <text evidence="3">The sequence shown here is derived from an EMBL/GenBank/DDBJ whole genome shotgun (WGS) entry which is preliminary data.</text>
</comment>
<protein>
    <recommendedName>
        <fullName evidence="2">DUF7689 domain-containing protein</fullName>
    </recommendedName>
</protein>
<evidence type="ECO:0000256" key="1">
    <source>
        <dbReference type="SAM" id="MobiDB-lite"/>
    </source>
</evidence>
<keyword evidence="4" id="KW-1185">Reference proteome</keyword>
<sequence>MAANLTPELDRPRSDGEISYYVTEDANIVDGDVEVYAKHTDLTQPLHAHRITAAATETCESKMGGDFAIQHHRAYLQCNRPNSNQSEYGAAVTHYRYDAARHRTWLEGETYTVSSKRRVKRKDAAFTNSRIPSPGTRPPRPSLAVSIRKAKSYKASGLPDPKVLA</sequence>
<feature type="region of interest" description="Disordered" evidence="1">
    <location>
        <begin position="117"/>
        <end position="144"/>
    </location>
</feature>
<evidence type="ECO:0000313" key="3">
    <source>
        <dbReference type="EMBL" id="KAK4176842.1"/>
    </source>
</evidence>
<dbReference type="AlphaFoldDB" id="A0AAN7A8Z2"/>